<evidence type="ECO:0000313" key="7">
    <source>
        <dbReference type="Proteomes" id="UP000383932"/>
    </source>
</evidence>
<dbReference type="InterPro" id="IPR021131">
    <property type="entry name" value="Ribosomal_uL15/eL18"/>
</dbReference>
<keyword evidence="2 6" id="KW-0689">Ribosomal protein</keyword>
<dbReference type="NCBIfam" id="TIGR01071">
    <property type="entry name" value="rplO_bact"/>
    <property type="match status" value="1"/>
</dbReference>
<name>A0A5N5QXH5_9AGAM</name>
<dbReference type="AlphaFoldDB" id="A0A5N5QXH5"/>
<evidence type="ECO:0000256" key="3">
    <source>
        <dbReference type="ARBA" id="ARBA00023274"/>
    </source>
</evidence>
<keyword evidence="7" id="KW-1185">Reference proteome</keyword>
<sequence>MQRVLGINFLRASGGVLHSFRGTGVFHNACAAVLCAGSGVLVRGMASVGLDSLAPMRGSTHQRKRLGRGQGSGRGGTSGRGHKGQKARSGNGKPKAGFEGGQTPLSRRFPKRGFFSQTGKTWAPVNLERIQSWVDQGRLVSSAERPITARELVLSGCVHDVHDGVKVLGDVRMERVCSRGLMILQGAEFLKVPVHIEASRASQSAIKAIEALGGSVKCMYYNRLALRDLVRGRSDRKRAEPTKKGDIGRELWLGDGFGLMCGLDWYSSWKNRGYLATRQTREEEKAAKMAVFTGPGPRRVDM</sequence>
<organism evidence="6 7">
    <name type="scientific">Ceratobasidium theobromae</name>
    <dbReference type="NCBI Taxonomy" id="1582974"/>
    <lineage>
        <taxon>Eukaryota</taxon>
        <taxon>Fungi</taxon>
        <taxon>Dikarya</taxon>
        <taxon>Basidiomycota</taxon>
        <taxon>Agaricomycotina</taxon>
        <taxon>Agaricomycetes</taxon>
        <taxon>Cantharellales</taxon>
        <taxon>Ceratobasidiaceae</taxon>
        <taxon>Ceratobasidium</taxon>
    </lineage>
</organism>
<dbReference type="PANTHER" id="PTHR12934">
    <property type="entry name" value="50S RIBOSOMAL PROTEIN L15"/>
    <property type="match status" value="1"/>
</dbReference>
<dbReference type="OrthoDB" id="361383at2759"/>
<dbReference type="SUPFAM" id="SSF52080">
    <property type="entry name" value="Ribosomal proteins L15p and L18e"/>
    <property type="match status" value="1"/>
</dbReference>
<comment type="similarity">
    <text evidence="1">Belongs to the universal ribosomal protein uL15 family.</text>
</comment>
<evidence type="ECO:0000256" key="2">
    <source>
        <dbReference type="ARBA" id="ARBA00022980"/>
    </source>
</evidence>
<dbReference type="Pfam" id="PF00828">
    <property type="entry name" value="Ribosomal_L27A"/>
    <property type="match status" value="1"/>
</dbReference>
<protein>
    <submittedName>
        <fullName evidence="6">Ribosomal protein L15</fullName>
    </submittedName>
</protein>
<feature type="region of interest" description="Disordered" evidence="4">
    <location>
        <begin position="52"/>
        <end position="110"/>
    </location>
</feature>
<proteinExistence type="inferred from homology"/>
<dbReference type="GO" id="GO:0006412">
    <property type="term" value="P:translation"/>
    <property type="evidence" value="ECO:0007669"/>
    <property type="project" value="InterPro"/>
</dbReference>
<dbReference type="InterPro" id="IPR036227">
    <property type="entry name" value="Ribosomal_uL15/eL18_sf"/>
</dbReference>
<evidence type="ECO:0000259" key="5">
    <source>
        <dbReference type="Pfam" id="PF00828"/>
    </source>
</evidence>
<comment type="caution">
    <text evidence="6">The sequence shown here is derived from an EMBL/GenBank/DDBJ whole genome shotgun (WGS) entry which is preliminary data.</text>
</comment>
<dbReference type="InterPro" id="IPR005749">
    <property type="entry name" value="Ribosomal_uL15_bac-type"/>
</dbReference>
<evidence type="ECO:0000256" key="1">
    <source>
        <dbReference type="ARBA" id="ARBA00007320"/>
    </source>
</evidence>
<dbReference type="HAMAP" id="MF_01341">
    <property type="entry name" value="Ribosomal_uL15"/>
    <property type="match status" value="1"/>
</dbReference>
<dbReference type="GO" id="GO:0005762">
    <property type="term" value="C:mitochondrial large ribosomal subunit"/>
    <property type="evidence" value="ECO:0007669"/>
    <property type="project" value="TreeGrafter"/>
</dbReference>
<gene>
    <name evidence="6" type="ORF">CTheo_41</name>
</gene>
<dbReference type="InterPro" id="IPR030878">
    <property type="entry name" value="Ribosomal_uL15"/>
</dbReference>
<dbReference type="Proteomes" id="UP000383932">
    <property type="component" value="Unassembled WGS sequence"/>
</dbReference>
<dbReference type="EMBL" id="SSOP01000001">
    <property type="protein sequence ID" value="KAB5596404.1"/>
    <property type="molecule type" value="Genomic_DNA"/>
</dbReference>
<dbReference type="Gene3D" id="3.100.10.10">
    <property type="match status" value="1"/>
</dbReference>
<evidence type="ECO:0000256" key="4">
    <source>
        <dbReference type="SAM" id="MobiDB-lite"/>
    </source>
</evidence>
<reference evidence="6 7" key="1">
    <citation type="journal article" date="2019" name="Fungal Biol. Biotechnol.">
        <title>Draft genome sequence of fastidious pathogen Ceratobasidium theobromae, which causes vascular-streak dieback in Theobroma cacao.</title>
        <authorList>
            <person name="Ali S.S."/>
            <person name="Asman A."/>
            <person name="Shao J."/>
            <person name="Firmansyah A.P."/>
            <person name="Susilo A.W."/>
            <person name="Rosmana A."/>
            <person name="McMahon P."/>
            <person name="Junaid M."/>
            <person name="Guest D."/>
            <person name="Kheng T.Y."/>
            <person name="Meinhardt L.W."/>
            <person name="Bailey B.A."/>
        </authorList>
    </citation>
    <scope>NUCLEOTIDE SEQUENCE [LARGE SCALE GENOMIC DNA]</scope>
    <source>
        <strain evidence="6 7">CT2</strain>
    </source>
</reference>
<evidence type="ECO:0000313" key="6">
    <source>
        <dbReference type="EMBL" id="KAB5596404.1"/>
    </source>
</evidence>
<feature type="domain" description="Large ribosomal subunit protein uL15/eL18" evidence="5">
    <location>
        <begin position="124"/>
        <end position="216"/>
    </location>
</feature>
<dbReference type="PANTHER" id="PTHR12934:SF11">
    <property type="entry name" value="LARGE RIBOSOMAL SUBUNIT PROTEIN UL15M"/>
    <property type="match status" value="1"/>
</dbReference>
<feature type="compositionally biased region" description="Gly residues" evidence="4">
    <location>
        <begin position="68"/>
        <end position="79"/>
    </location>
</feature>
<accession>A0A5N5QXH5</accession>
<keyword evidence="3" id="KW-0687">Ribonucleoprotein</keyword>
<dbReference type="GO" id="GO:0003735">
    <property type="term" value="F:structural constituent of ribosome"/>
    <property type="evidence" value="ECO:0007669"/>
    <property type="project" value="InterPro"/>
</dbReference>